<dbReference type="PANTHER" id="PTHR47942:SF63">
    <property type="entry name" value="PENTATRICOPEPTIDE REPEAT-CONTAINING PROTEIN"/>
    <property type="match status" value="1"/>
</dbReference>
<dbReference type="Pfam" id="PF01535">
    <property type="entry name" value="PPR"/>
    <property type="match status" value="1"/>
</dbReference>
<dbReference type="eggNOG" id="KOG4197">
    <property type="taxonomic scope" value="Eukaryota"/>
</dbReference>
<feature type="compositionally biased region" description="Polar residues" evidence="3">
    <location>
        <begin position="96"/>
        <end position="105"/>
    </location>
</feature>
<organism evidence="4 5">
    <name type="scientific">Thalassiosira oceanica</name>
    <name type="common">Marine diatom</name>
    <dbReference type="NCBI Taxonomy" id="159749"/>
    <lineage>
        <taxon>Eukaryota</taxon>
        <taxon>Sar</taxon>
        <taxon>Stramenopiles</taxon>
        <taxon>Ochrophyta</taxon>
        <taxon>Bacillariophyta</taxon>
        <taxon>Coscinodiscophyceae</taxon>
        <taxon>Thalassiosirophycidae</taxon>
        <taxon>Thalassiosirales</taxon>
        <taxon>Thalassiosiraceae</taxon>
        <taxon>Thalassiosira</taxon>
    </lineage>
</organism>
<evidence type="ECO:0000313" key="4">
    <source>
        <dbReference type="EMBL" id="EJK58974.1"/>
    </source>
</evidence>
<evidence type="ECO:0008006" key="6">
    <source>
        <dbReference type="Google" id="ProtNLM"/>
    </source>
</evidence>
<feature type="compositionally biased region" description="Basic and acidic residues" evidence="3">
    <location>
        <begin position="111"/>
        <end position="136"/>
    </location>
</feature>
<keyword evidence="5" id="KW-1185">Reference proteome</keyword>
<dbReference type="Pfam" id="PF13812">
    <property type="entry name" value="PPR_3"/>
    <property type="match status" value="1"/>
</dbReference>
<evidence type="ECO:0000256" key="2">
    <source>
        <dbReference type="SAM" id="Coils"/>
    </source>
</evidence>
<comment type="caution">
    <text evidence="4">The sequence shown here is derived from an EMBL/GenBank/DDBJ whole genome shotgun (WGS) entry which is preliminary data.</text>
</comment>
<sequence>MPQQQSTARILRPGHKLRPPSSVAVKVHNEKKPAENNAPSKSGPAQTGNDKSTNSPAIAPRSDVPQCSNKSHERDARNSKRSLKQPAAVTVEKTPTKANSDTLAQQLPAAETKDVESPPRNDAFKSLVKRDVRNNKEPLTQTAGAVMVGKAPTCNPVTNSRAQAFKDAKAVIKKPLREKKASGRRTKKPNYNQKYGRLEQNARAEQMRSPSTSSSPENGISQQERARNVWASVQQRNATTQKKRFDGMMSHLDDGNEPSSSCYAYKGAIRRERAKRNTPKTLLETEIEEVLALFASVEIGRLSQAVHPFPIESAEDAHAADARDSPLDEVGYGLLDSFMAHTEWTNEEARLAGRILSRMELEERNGSGRVEYQHYLSIVNAYAKVTADDEMASYRAENLLDHMSRRAEEDNRPDLRIDRLSVNTVLGAKAKHALSGELSLRTVKDAERMLDMLEQEFAQGDETMRPTARTYSKLIDLYAKNNMADMAERTLARMEEQYRRGNKAALPRTIHYTSVLDALARVMKSNPASDLKADRILKSMLNLYDTGSRHLRPDAVLFTTALNCYAKSKQKDSADRSLALLDLARKYNVELDIVAYNVVLRTLSMSGEKYYDQAMEILRKHWEWQYKRGNAAEPPDSYTYCALIKAWGRSNIIDAELKALDILDFMEESRVVGLSKIAYNETMTAFARSSRQDASAYIERIYDRLLRAYELTRRKDFKPDRFTYFSVIKAYSKTCNSHHQALKSHEVMLKLIDSRHADANICTNAISAWVHSGSDEAIEYAEELVSEMDKAGIRMDGISYNTLMNVYAQSKFPDKRARAFEVFNRMERLRHVNVTSVTFSILMVACQDNEDMVARVFQACIHYGMLDNRLKDIFIEHGPSSVRDQLASDEIPTEWSVNANRGPGHRVKSSRQKPQNINSAIIFHGGFSQPPPTPQMSGSTSIRAASRPGGASLEGMKLGKRKSTVFESCHSGSGKGAAGGGGLVLMWHQSQLKQE</sequence>
<name>K0S2B9_THAOC</name>
<feature type="compositionally biased region" description="Basic residues" evidence="3">
    <location>
        <begin position="172"/>
        <end position="188"/>
    </location>
</feature>
<dbReference type="Gene3D" id="1.25.40.10">
    <property type="entry name" value="Tetratricopeptide repeat domain"/>
    <property type="match status" value="3"/>
</dbReference>
<dbReference type="PANTHER" id="PTHR47942">
    <property type="entry name" value="TETRATRICOPEPTIDE REPEAT (TPR)-LIKE SUPERFAMILY PROTEIN-RELATED"/>
    <property type="match status" value="1"/>
</dbReference>
<feature type="compositionally biased region" description="Polar residues" evidence="3">
    <location>
        <begin position="37"/>
        <end position="56"/>
    </location>
</feature>
<evidence type="ECO:0000256" key="3">
    <source>
        <dbReference type="SAM" id="MobiDB-lite"/>
    </source>
</evidence>
<dbReference type="EMBL" id="AGNL01023896">
    <property type="protein sequence ID" value="EJK58974.1"/>
    <property type="molecule type" value="Genomic_DNA"/>
</dbReference>
<evidence type="ECO:0000313" key="5">
    <source>
        <dbReference type="Proteomes" id="UP000266841"/>
    </source>
</evidence>
<feature type="region of interest" description="Disordered" evidence="3">
    <location>
        <begin position="172"/>
        <end position="242"/>
    </location>
</feature>
<dbReference type="InterPro" id="IPR002885">
    <property type="entry name" value="PPR_rpt"/>
</dbReference>
<gene>
    <name evidence="4" type="ORF">THAOC_20864</name>
</gene>
<proteinExistence type="predicted"/>
<feature type="region of interest" description="Disordered" evidence="3">
    <location>
        <begin position="1"/>
        <end position="143"/>
    </location>
</feature>
<dbReference type="InterPro" id="IPR011990">
    <property type="entry name" value="TPR-like_helical_dom_sf"/>
</dbReference>
<feature type="compositionally biased region" description="Basic and acidic residues" evidence="3">
    <location>
        <begin position="196"/>
        <end position="206"/>
    </location>
</feature>
<accession>K0S2B9</accession>
<protein>
    <recommendedName>
        <fullName evidence="6">Pentacotripeptide-repeat region of PRORP domain-containing protein</fullName>
    </recommendedName>
</protein>
<dbReference type="Proteomes" id="UP000266841">
    <property type="component" value="Unassembled WGS sequence"/>
</dbReference>
<dbReference type="OrthoDB" id="185373at2759"/>
<feature type="region of interest" description="Disordered" evidence="3">
    <location>
        <begin position="927"/>
        <end position="955"/>
    </location>
</feature>
<dbReference type="AlphaFoldDB" id="K0S2B9"/>
<feature type="coiled-coil region" evidence="2">
    <location>
        <begin position="443"/>
        <end position="504"/>
    </location>
</feature>
<feature type="compositionally biased region" description="Polar residues" evidence="3">
    <location>
        <begin position="231"/>
        <end position="240"/>
    </location>
</feature>
<evidence type="ECO:0000256" key="1">
    <source>
        <dbReference type="ARBA" id="ARBA00022737"/>
    </source>
</evidence>
<feature type="compositionally biased region" description="Polar residues" evidence="3">
    <location>
        <begin position="208"/>
        <end position="223"/>
    </location>
</feature>
<reference evidence="4 5" key="1">
    <citation type="journal article" date="2012" name="Genome Biol.">
        <title>Genome and low-iron response of an oceanic diatom adapted to chronic iron limitation.</title>
        <authorList>
            <person name="Lommer M."/>
            <person name="Specht M."/>
            <person name="Roy A.S."/>
            <person name="Kraemer L."/>
            <person name="Andreson R."/>
            <person name="Gutowska M.A."/>
            <person name="Wolf J."/>
            <person name="Bergner S.V."/>
            <person name="Schilhabel M.B."/>
            <person name="Klostermeier U.C."/>
            <person name="Beiko R.G."/>
            <person name="Rosenstiel P."/>
            <person name="Hippler M."/>
            <person name="Laroche J."/>
        </authorList>
    </citation>
    <scope>NUCLEOTIDE SEQUENCE [LARGE SCALE GENOMIC DNA]</scope>
    <source>
        <strain evidence="4 5">CCMP1005</strain>
    </source>
</reference>
<keyword evidence="1" id="KW-0677">Repeat</keyword>
<dbReference type="InterPro" id="IPR051222">
    <property type="entry name" value="PPR/CCM1_RNA-binding"/>
</dbReference>
<keyword evidence="2" id="KW-0175">Coiled coil</keyword>